<evidence type="ECO:0000256" key="2">
    <source>
        <dbReference type="ARBA" id="ARBA00022553"/>
    </source>
</evidence>
<protein>
    <recommendedName>
        <fullName evidence="15">Minor capsid protein L2</fullName>
    </recommendedName>
</protein>
<evidence type="ECO:0000256" key="1">
    <source>
        <dbReference type="ARBA" id="ARBA00022524"/>
    </source>
</evidence>
<dbReference type="GO" id="GO:0075521">
    <property type="term" value="P:microtubule-dependent intracellular transport of viral material towards nucleus"/>
    <property type="evidence" value="ECO:0007669"/>
    <property type="project" value="UniProtKB-UniRule"/>
</dbReference>
<accession>A0A2D2AMI8</accession>
<evidence type="ECO:0000256" key="8">
    <source>
        <dbReference type="ARBA" id="ARBA00022921"/>
    </source>
</evidence>
<comment type="PTM">
    <text evidence="15">Highly phosphorylated.</text>
</comment>
<dbReference type="EMBL" id="MF588764">
    <property type="protein sequence ID" value="ATQ38663.1"/>
    <property type="molecule type" value="Genomic_DNA"/>
</dbReference>
<evidence type="ECO:0000256" key="14">
    <source>
        <dbReference type="ARBA" id="ARBA00023296"/>
    </source>
</evidence>
<reference evidence="16" key="1">
    <citation type="journal article" date="2018" name="MSphere">
        <title>Metagenomic Discovery of 83 New Human Papillomavirus Types in Patients with Immunodeficiency.</title>
        <authorList>
            <person name="Pastrana D.V."/>
            <person name="Peretti A."/>
            <person name="Welch N.L."/>
            <person name="Borgogna C."/>
            <person name="Olivero C."/>
            <person name="Badolato R."/>
            <person name="Notarangelo L.D."/>
            <person name="Gariglio M."/>
            <person name="FitzGerald P.C."/>
            <person name="McIntosh C.E."/>
            <person name="Reeves J."/>
            <person name="Starrett G.J."/>
            <person name="Bliskovsky V."/>
            <person name="Velez D."/>
            <person name="Brownell I."/>
            <person name="Yarchoan R."/>
            <person name="Wyvill K.M."/>
            <person name="Uldrick T.S."/>
            <person name="Maldarelli F."/>
            <person name="Lisco A."/>
            <person name="Sereti I."/>
            <person name="Gonzalez C.M."/>
            <person name="Androphy E.J."/>
            <person name="McBride A.A."/>
            <person name="Van Doorslaer K."/>
            <person name="Garcia F."/>
            <person name="Dvoretzky I."/>
            <person name="Liu J.S."/>
            <person name="Han J."/>
            <person name="Murphy P.M."/>
            <person name="McDermott D.H."/>
            <person name="Buck C.B."/>
        </authorList>
    </citation>
    <scope>NUCLEOTIDE SEQUENCE [LARGE SCALE GENOMIC DNA]</scope>
    <source>
        <strain evidence="16">IGamma09_w27c95a</strain>
    </source>
</reference>
<evidence type="ECO:0000256" key="13">
    <source>
        <dbReference type="ARBA" id="ARBA00023157"/>
    </source>
</evidence>
<dbReference type="GO" id="GO:0019028">
    <property type="term" value="C:viral capsid"/>
    <property type="evidence" value="ECO:0007669"/>
    <property type="project" value="UniProtKB-UniRule"/>
</dbReference>
<gene>
    <name evidence="15 16" type="primary">L2</name>
</gene>
<evidence type="ECO:0000256" key="3">
    <source>
        <dbReference type="ARBA" id="ARBA00022561"/>
    </source>
</evidence>
<comment type="subcellular location">
    <subcellularLocation>
        <location evidence="15">Virion</location>
    </subcellularLocation>
    <subcellularLocation>
        <location evidence="15">Host nucleus</location>
    </subcellularLocation>
</comment>
<dbReference type="GO" id="GO:0075732">
    <property type="term" value="P:viral penetration into host nucleus"/>
    <property type="evidence" value="ECO:0007669"/>
    <property type="project" value="UniProtKB-KW"/>
</dbReference>
<evidence type="ECO:0000256" key="15">
    <source>
        <dbReference type="HAMAP-Rule" id="MF_04003"/>
    </source>
</evidence>
<keyword evidence="8 15" id="KW-0426">Late protein</keyword>
<evidence type="ECO:0000256" key="10">
    <source>
        <dbReference type="ARBA" id="ARBA00023046"/>
    </source>
</evidence>
<sequence length="506" mass="55290">MERAKRRKRASVTDLYKSCALGGDCIPDVQNKVEGKTLADILLKVFGSVLYLGGLGIGTGRGTGGQFGYRPFGGAARQPVSATPARPAIPLDGIGPVDVLPVDPTAPAIVPLSEGLPDPAVIDIPGASPGLPSDTLDVTTVLDDISEVTGVGEHPNIVQNTYDVAQIDIQVQPPPPTRVTLNSSVRNTDINIVTHASHVDSDYNVFVDAQMHAINIGTTDPATIEEIELEEISLRDEFQIEEPPYESTPLSERLITRAKDLYNRYTVQLPTEQVLNVTTPRVTFEFENPAFEAEVTNVFQREVQALATPRDLEDIVTLSDIRLSQLPERTIRVSRLGHRLGMTTRSGLQIGQQVHLYYDLSPLPTDNIELQTIAEFSNQSSIIDELTTSSFINIFEQPIGASEFPEDTLIDTLEESFTGHIIITTTDTAGESSDIPLLPPNFSVKVFIPDYGTDILVFHPVSNSSDLVIPTTSYTPLEPSYSINVDGSDYDLHPSFLPKKRKRTSF</sequence>
<dbReference type="GO" id="GO:0043657">
    <property type="term" value="C:host cell"/>
    <property type="evidence" value="ECO:0007669"/>
    <property type="project" value="GOC"/>
</dbReference>
<dbReference type="GO" id="GO:0046718">
    <property type="term" value="P:symbiont entry into host cell"/>
    <property type="evidence" value="ECO:0007669"/>
    <property type="project" value="UniProtKB-KW"/>
</dbReference>
<keyword evidence="12 15" id="KW-0238">DNA-binding</keyword>
<keyword evidence="9 15" id="KW-1177">Microtubular inwards viral transport</keyword>
<keyword evidence="1 15" id="KW-1163">Viral penetration into host nucleus</keyword>
<keyword evidence="4 15" id="KW-1048">Host nucleus</keyword>
<comment type="similarity">
    <text evidence="15">Belongs to the papillomaviridae L2 protein family.</text>
</comment>
<dbReference type="InterPro" id="IPR000784">
    <property type="entry name" value="Late_L2"/>
</dbReference>
<name>A0A2D2AMI8_9PAPI</name>
<dbReference type="GO" id="GO:0005198">
    <property type="term" value="F:structural molecule activity"/>
    <property type="evidence" value="ECO:0007669"/>
    <property type="project" value="UniProtKB-UniRule"/>
</dbReference>
<keyword evidence="13 15" id="KW-1015">Disulfide bond</keyword>
<organism evidence="16">
    <name type="scientific">Gammapapillomavirus 9</name>
    <dbReference type="NCBI Taxonomy" id="1175851"/>
    <lineage>
        <taxon>Viruses</taxon>
        <taxon>Monodnaviria</taxon>
        <taxon>Shotokuvirae</taxon>
        <taxon>Cossaviricota</taxon>
        <taxon>Papovaviricetes</taxon>
        <taxon>Zurhausenvirales</taxon>
        <taxon>Papillomaviridae</taxon>
        <taxon>Firstpapillomavirinae</taxon>
        <taxon>Gammapapillomavirus</taxon>
    </lineage>
</organism>
<keyword evidence="14 15" id="KW-1160">Virus entry into host cell</keyword>
<dbReference type="Proteomes" id="UP000290127">
    <property type="component" value="Segment"/>
</dbReference>
<dbReference type="Pfam" id="PF00513">
    <property type="entry name" value="Late_protein_L2"/>
    <property type="match status" value="1"/>
</dbReference>
<comment type="subunit">
    <text evidence="15">Interacts with major capsid protein L1. Interacts with E2; this interaction inhibits E2 transcriptional activity but not the DNA replication function E2. Interacts with host HSPA8; this interaction is required for L2 nuclear translocation. Interacts with host importins KPNB2 and KPNB3. Forms a complex with importin alpha2-beta1 heterodimers via interaction with the importin alpha2 adapter. Interacts with host DYNLT1; this interaction is essential for virus intracellular transport during entry. Interacts (via C-terminus) with host retromer subunits VPS35 AND VPS29.</text>
</comment>
<comment type="function">
    <text evidence="15">Minor protein of the capsid that localizes along the inner surface of the virion, within the central cavities beneath the L1 pentamers. Plays a role in capsid stabilization through interaction with the major capsid protein L1. Once the virion enters the host cell, L2 escorts the genomic DNA into the nucleus by promoting escape from the endosomal compartments and traffic through the host Golgi network. Mechanistically, the C-terminus of L2 possesses a cell-penetrating peptide that protudes from the host endosome, interacts with host cytoplasmic retromer cargo and thereby mediates the capsid delivery to the host trans-Golgi network. Plays a role through its interaction with host dynein in the intracellular microtubule-dependent transport of viral capsid toward the nucleus. Mediates the viral genome import into the nucleus through binding to host importins. Once within the nucleus, L2 localizes viral genomes to host PML bodies in order to activate early gene expression for establishment of infection. Later on, promotes late gene expression by interacting with the viral E2 protein and by inhibiting its transcriptional activation functions. During virion assembly, encapsidates the genome by direct interaction with the viral DNA.</text>
</comment>
<evidence type="ECO:0000256" key="11">
    <source>
        <dbReference type="ARBA" id="ARBA00023120"/>
    </source>
</evidence>
<evidence type="ECO:0000313" key="16">
    <source>
        <dbReference type="EMBL" id="ATQ38663.1"/>
    </source>
</evidence>
<keyword evidence="2 15" id="KW-0597">Phosphoprotein</keyword>
<evidence type="ECO:0000256" key="5">
    <source>
        <dbReference type="ARBA" id="ARBA00022581"/>
    </source>
</evidence>
<evidence type="ECO:0000256" key="4">
    <source>
        <dbReference type="ARBA" id="ARBA00022562"/>
    </source>
</evidence>
<evidence type="ECO:0000256" key="9">
    <source>
        <dbReference type="ARBA" id="ARBA00022952"/>
    </source>
</evidence>
<proteinExistence type="inferred from homology"/>
<dbReference type="HAMAP" id="MF_04003">
    <property type="entry name" value="PPV_L2"/>
    <property type="match status" value="1"/>
</dbReference>
<keyword evidence="3 15" id="KW-0167">Capsid protein</keyword>
<comment type="caution">
    <text evidence="15">Lacks conserved residue(s) required for the propagation of feature annotation.</text>
</comment>
<keyword evidence="6" id="KW-1040">Host Golgi apparatus</keyword>
<dbReference type="GO" id="GO:0042025">
    <property type="term" value="C:host cell nucleus"/>
    <property type="evidence" value="ECO:0007669"/>
    <property type="project" value="UniProtKB-SubCell"/>
</dbReference>
<keyword evidence="10" id="KW-1039">Host endosome</keyword>
<evidence type="ECO:0000256" key="7">
    <source>
        <dbReference type="ARBA" id="ARBA00022844"/>
    </source>
</evidence>
<dbReference type="GO" id="GO:0003677">
    <property type="term" value="F:DNA binding"/>
    <property type="evidence" value="ECO:0007669"/>
    <property type="project" value="UniProtKB-UniRule"/>
</dbReference>
<keyword evidence="5 15" id="KW-0945">Host-virus interaction</keyword>
<keyword evidence="11 15" id="KW-1176">Cytoplasmic inwards viral transport</keyword>
<evidence type="ECO:0000256" key="12">
    <source>
        <dbReference type="ARBA" id="ARBA00023125"/>
    </source>
</evidence>
<evidence type="ECO:0000256" key="6">
    <source>
        <dbReference type="ARBA" id="ARBA00022812"/>
    </source>
</evidence>
<feature type="disulfide bond" evidence="15">
    <location>
        <begin position="19"/>
        <end position="25"/>
    </location>
</feature>
<keyword evidence="7 15" id="KW-0946">Virion</keyword>